<dbReference type="GO" id="GO:0046961">
    <property type="term" value="F:proton-transporting ATPase activity, rotational mechanism"/>
    <property type="evidence" value="ECO:0007669"/>
    <property type="project" value="TreeGrafter"/>
</dbReference>
<keyword evidence="8 13" id="KW-0406">Ion transport</keyword>
<dbReference type="eggNOG" id="COG0711">
    <property type="taxonomic scope" value="Bacteria"/>
</dbReference>
<sequence>MELKPLVTLTYEYFFQLANAVVIFLILKHLLFKPVMAVIKAREEDIAMDIQEGKKIREEGEAFKKEYEEKVGKAEEEGRNIINSAVEAAKEKSYMIKDDAKRDAEIMKERAKREIEEERIRAMNDMKDEMSDLVILAASKVIEKEIDKDKHKELIDEFIDRTGDVV</sequence>
<reference evidence="16 17" key="1">
    <citation type="submission" date="2008-09" db="EMBL/GenBank/DDBJ databases">
        <authorList>
            <person name="Fulton L."/>
            <person name="Clifton S."/>
            <person name="Fulton B."/>
            <person name="Xu J."/>
            <person name="Minx P."/>
            <person name="Pepin K.H."/>
            <person name="Johnson M."/>
            <person name="Thiruvilangam P."/>
            <person name="Bhonagiri V."/>
            <person name="Nash W.E."/>
            <person name="Mardis E.R."/>
            <person name="Wilson R.K."/>
        </authorList>
    </citation>
    <scope>NUCLEOTIDE SEQUENCE [LARGE SCALE GENOMIC DNA]</scope>
    <source>
        <strain evidence="16 17">DSM 13275</strain>
    </source>
</reference>
<evidence type="ECO:0000256" key="15">
    <source>
        <dbReference type="SAM" id="Coils"/>
    </source>
</evidence>
<evidence type="ECO:0000256" key="5">
    <source>
        <dbReference type="ARBA" id="ARBA00022692"/>
    </source>
</evidence>
<dbReference type="InterPro" id="IPR005864">
    <property type="entry name" value="ATP_synth_F0_bsu_bac"/>
</dbReference>
<keyword evidence="6 13" id="KW-0375">Hydrogen ion transport</keyword>
<comment type="similarity">
    <text evidence="1 13 14">Belongs to the ATPase B chain family.</text>
</comment>
<dbReference type="Pfam" id="PF00430">
    <property type="entry name" value="ATP-synt_B"/>
    <property type="match status" value="1"/>
</dbReference>
<dbReference type="NCBIfam" id="TIGR01144">
    <property type="entry name" value="ATP_synt_b"/>
    <property type="match status" value="1"/>
</dbReference>
<keyword evidence="4 13" id="KW-0138">CF(0)</keyword>
<dbReference type="HOGENOM" id="CLU_079215_4_2_9"/>
<evidence type="ECO:0000256" key="3">
    <source>
        <dbReference type="ARBA" id="ARBA00022475"/>
    </source>
</evidence>
<comment type="caution">
    <text evidence="16">The sequence shown here is derived from an EMBL/GenBank/DDBJ whole genome shotgun (WGS) entry which is preliminary data.</text>
</comment>
<evidence type="ECO:0000256" key="1">
    <source>
        <dbReference type="ARBA" id="ARBA00005513"/>
    </source>
</evidence>
<keyword evidence="9 13" id="KW-0472">Membrane</keyword>
<keyword evidence="17" id="KW-1185">Reference proteome</keyword>
<reference evidence="16 17" key="2">
    <citation type="submission" date="2008-10" db="EMBL/GenBank/DDBJ databases">
        <title>Draft genome sequence of Clostridium hiranonis (DSM 13275).</title>
        <authorList>
            <person name="Sudarsanam P."/>
            <person name="Ley R."/>
            <person name="Guruge J."/>
            <person name="Turnbaugh P.J."/>
            <person name="Mahowald M."/>
            <person name="Liep D."/>
            <person name="Gordon J."/>
        </authorList>
    </citation>
    <scope>NUCLEOTIDE SEQUENCE [LARGE SCALE GENOMIC DNA]</scope>
    <source>
        <strain evidence="16 17">DSM 13275</strain>
    </source>
</reference>
<keyword evidence="10 13" id="KW-0066">ATP synthesis</keyword>
<dbReference type="PANTHER" id="PTHR33445">
    <property type="entry name" value="ATP SYNTHASE SUBUNIT B', CHLOROPLASTIC"/>
    <property type="match status" value="1"/>
</dbReference>
<comment type="function">
    <text evidence="13">Component of the F(0) channel, it forms part of the peripheral stalk, linking F(1) to F(0).</text>
</comment>
<dbReference type="GO" id="GO:0016787">
    <property type="term" value="F:hydrolase activity"/>
    <property type="evidence" value="ECO:0007669"/>
    <property type="project" value="UniProtKB-KW"/>
</dbReference>
<comment type="subunit">
    <text evidence="13">F-type ATPases have 2 components, F(1) - the catalytic core - and F(0) - the membrane proton channel. F(1) has five subunits: alpha(3), beta(3), gamma(1), delta(1), epsilon(1). F(0) has three main subunits: a(1), b(2) and c(10-14). The alpha and beta chains form an alternating ring which encloses part of the gamma chain. F(1) is attached to F(0) by a central stalk formed by the gamma and epsilon chains, while a peripheral stalk is formed by the delta and b chains.</text>
</comment>
<keyword evidence="3 13" id="KW-1003">Cell membrane</keyword>
<evidence type="ECO:0000256" key="9">
    <source>
        <dbReference type="ARBA" id="ARBA00023136"/>
    </source>
</evidence>
<keyword evidence="2 13" id="KW-0813">Transport</keyword>
<evidence type="ECO:0000256" key="14">
    <source>
        <dbReference type="RuleBase" id="RU003848"/>
    </source>
</evidence>
<keyword evidence="15" id="KW-0175">Coiled coil</keyword>
<keyword evidence="7 13" id="KW-1133">Transmembrane helix</keyword>
<evidence type="ECO:0000313" key="16">
    <source>
        <dbReference type="EMBL" id="EEA84716.1"/>
    </source>
</evidence>
<evidence type="ECO:0000256" key="13">
    <source>
        <dbReference type="HAMAP-Rule" id="MF_01398"/>
    </source>
</evidence>
<evidence type="ECO:0000256" key="11">
    <source>
        <dbReference type="ARBA" id="ARBA00025198"/>
    </source>
</evidence>
<name>B6G0M0_PEPHT</name>
<dbReference type="GO" id="GO:0046933">
    <property type="term" value="F:proton-transporting ATP synthase activity, rotational mechanism"/>
    <property type="evidence" value="ECO:0007669"/>
    <property type="project" value="UniProtKB-UniRule"/>
</dbReference>
<dbReference type="GO" id="GO:0045259">
    <property type="term" value="C:proton-transporting ATP synthase complex"/>
    <property type="evidence" value="ECO:0007669"/>
    <property type="project" value="UniProtKB-KW"/>
</dbReference>
<evidence type="ECO:0000256" key="10">
    <source>
        <dbReference type="ARBA" id="ARBA00023310"/>
    </source>
</evidence>
<protein>
    <recommendedName>
        <fullName evidence="13">ATP synthase subunit b</fullName>
    </recommendedName>
    <alternativeName>
        <fullName evidence="13">ATP synthase F(0) sector subunit b</fullName>
    </alternativeName>
    <alternativeName>
        <fullName evidence="13">ATPase subunit I</fullName>
    </alternativeName>
    <alternativeName>
        <fullName evidence="13">F-type ATPase subunit b</fullName>
        <shortName evidence="13">F-ATPase subunit b</shortName>
    </alternativeName>
</protein>
<evidence type="ECO:0000256" key="6">
    <source>
        <dbReference type="ARBA" id="ARBA00022781"/>
    </source>
</evidence>
<dbReference type="Proteomes" id="UP000003178">
    <property type="component" value="Unassembled WGS sequence"/>
</dbReference>
<organism evidence="16 17">
    <name type="scientific">Peptacetobacter hiranonis (strain DSM 13275 / JCM 10541 / KCTC 15199 / TO-931)</name>
    <name type="common">Clostridium hiranonis</name>
    <dbReference type="NCBI Taxonomy" id="500633"/>
    <lineage>
        <taxon>Bacteria</taxon>
        <taxon>Bacillati</taxon>
        <taxon>Bacillota</taxon>
        <taxon>Clostridia</taxon>
        <taxon>Peptostreptococcales</taxon>
        <taxon>Peptostreptococcaceae</taxon>
        <taxon>Peptacetobacter</taxon>
    </lineage>
</organism>
<dbReference type="CDD" id="cd06503">
    <property type="entry name" value="ATP-synt_Fo_b"/>
    <property type="match status" value="1"/>
</dbReference>
<keyword evidence="16" id="KW-0378">Hydrolase</keyword>
<keyword evidence="5 13" id="KW-0812">Transmembrane</keyword>
<dbReference type="GO" id="GO:0012505">
    <property type="term" value="C:endomembrane system"/>
    <property type="evidence" value="ECO:0007669"/>
    <property type="project" value="UniProtKB-SubCell"/>
</dbReference>
<evidence type="ECO:0000313" key="17">
    <source>
        <dbReference type="Proteomes" id="UP000003178"/>
    </source>
</evidence>
<dbReference type="STRING" id="500633.CLOHIR_01676"/>
<comment type="function">
    <text evidence="11 13">F(1)F(0) ATP synthase produces ATP from ADP in the presence of a proton or sodium gradient. F-type ATPases consist of two structural domains, F(1) containing the extramembraneous catalytic core and F(0) containing the membrane proton channel, linked together by a central stalk and a peripheral stalk. During catalysis, ATP synthesis in the catalytic domain of F(1) is coupled via a rotary mechanism of the central stalk subunits to proton translocation.</text>
</comment>
<feature type="transmembrane region" description="Helical" evidence="13">
    <location>
        <begin position="13"/>
        <end position="32"/>
    </location>
</feature>
<comment type="subcellular location">
    <subcellularLocation>
        <location evidence="13">Cell membrane</location>
        <topology evidence="13">Single-pass membrane protein</topology>
    </subcellularLocation>
    <subcellularLocation>
        <location evidence="12">Endomembrane system</location>
        <topology evidence="12">Single-pass membrane protein</topology>
    </subcellularLocation>
</comment>
<gene>
    <name evidence="13 16" type="primary">atpF</name>
    <name evidence="16" type="ORF">CLOHIR_01676</name>
</gene>
<dbReference type="RefSeq" id="WP_006441181.1">
    <property type="nucleotide sequence ID" value="NZ_DS995685.1"/>
</dbReference>
<dbReference type="GO" id="GO:0005886">
    <property type="term" value="C:plasma membrane"/>
    <property type="evidence" value="ECO:0007669"/>
    <property type="project" value="UniProtKB-SubCell"/>
</dbReference>
<dbReference type="EMBL" id="ABWP01000066">
    <property type="protein sequence ID" value="EEA84716.1"/>
    <property type="molecule type" value="Genomic_DNA"/>
</dbReference>
<accession>B6G0M0</accession>
<dbReference type="InterPro" id="IPR002146">
    <property type="entry name" value="ATP_synth_b/b'su_bac/chlpt"/>
</dbReference>
<proteinExistence type="inferred from homology"/>
<dbReference type="PANTHER" id="PTHR33445:SF1">
    <property type="entry name" value="ATP SYNTHASE SUBUNIT B"/>
    <property type="match status" value="1"/>
</dbReference>
<evidence type="ECO:0000256" key="2">
    <source>
        <dbReference type="ARBA" id="ARBA00022448"/>
    </source>
</evidence>
<dbReference type="InterPro" id="IPR050059">
    <property type="entry name" value="ATP_synthase_B_chain"/>
</dbReference>
<evidence type="ECO:0000256" key="7">
    <source>
        <dbReference type="ARBA" id="ARBA00022989"/>
    </source>
</evidence>
<evidence type="ECO:0000256" key="12">
    <source>
        <dbReference type="ARBA" id="ARBA00037847"/>
    </source>
</evidence>
<evidence type="ECO:0000256" key="8">
    <source>
        <dbReference type="ARBA" id="ARBA00023065"/>
    </source>
</evidence>
<dbReference type="AlphaFoldDB" id="B6G0M0"/>
<feature type="coiled-coil region" evidence="15">
    <location>
        <begin position="57"/>
        <end position="128"/>
    </location>
</feature>
<dbReference type="OrthoDB" id="9795863at2"/>
<evidence type="ECO:0000256" key="4">
    <source>
        <dbReference type="ARBA" id="ARBA00022547"/>
    </source>
</evidence>
<dbReference type="HAMAP" id="MF_01398">
    <property type="entry name" value="ATP_synth_b_bprime"/>
    <property type="match status" value="1"/>
</dbReference>